<dbReference type="Proteomes" id="UP000019335">
    <property type="component" value="Chromosome 3"/>
</dbReference>
<keyword evidence="2" id="KW-1185">Reference proteome</keyword>
<reference evidence="1 2" key="1">
    <citation type="journal article" date="2014" name="Mol. Plant">
        <title>Chromosome Scale Genome Assembly and Transcriptome Profiling of Nannochloropsis gaditana in Nitrogen Depletion.</title>
        <authorList>
            <person name="Corteggiani Carpinelli E."/>
            <person name="Telatin A."/>
            <person name="Vitulo N."/>
            <person name="Forcato C."/>
            <person name="D'Angelo M."/>
            <person name="Schiavon R."/>
            <person name="Vezzi A."/>
            <person name="Giacometti G.M."/>
            <person name="Morosinotto T."/>
            <person name="Valle G."/>
        </authorList>
    </citation>
    <scope>NUCLEOTIDE SEQUENCE [LARGE SCALE GENOMIC DNA]</scope>
    <source>
        <strain evidence="1 2">B-31</strain>
    </source>
</reference>
<dbReference type="EMBL" id="AZIL01000199">
    <property type="protein sequence ID" value="EWM28992.1"/>
    <property type="molecule type" value="Genomic_DNA"/>
</dbReference>
<organism evidence="1 2">
    <name type="scientific">Nannochloropsis gaditana</name>
    <dbReference type="NCBI Taxonomy" id="72520"/>
    <lineage>
        <taxon>Eukaryota</taxon>
        <taxon>Sar</taxon>
        <taxon>Stramenopiles</taxon>
        <taxon>Ochrophyta</taxon>
        <taxon>Eustigmatophyceae</taxon>
        <taxon>Eustigmatales</taxon>
        <taxon>Monodopsidaceae</taxon>
        <taxon>Nannochloropsis</taxon>
    </lineage>
</organism>
<gene>
    <name evidence="1" type="ORF">Naga_100919g2</name>
</gene>
<name>W7TS40_9STRA</name>
<comment type="caution">
    <text evidence="1">The sequence shown here is derived from an EMBL/GenBank/DDBJ whole genome shotgun (WGS) entry which is preliminary data.</text>
</comment>
<dbReference type="AlphaFoldDB" id="W7TS40"/>
<protein>
    <submittedName>
        <fullName evidence="1">Uncharacterized protein</fullName>
    </submittedName>
</protein>
<proteinExistence type="predicted"/>
<sequence>MSCFVKPFLIGLSHFHPQAHVSANPLTDTRCKRSECLEGGKNWRRRRFLSTERGTMSVPKNKEDPRFMTTALGSIRTRSPFLFAGRR</sequence>
<accession>W7TS40</accession>
<evidence type="ECO:0000313" key="2">
    <source>
        <dbReference type="Proteomes" id="UP000019335"/>
    </source>
</evidence>
<evidence type="ECO:0000313" key="1">
    <source>
        <dbReference type="EMBL" id="EWM28992.1"/>
    </source>
</evidence>